<proteinExistence type="predicted"/>
<organism evidence="1 2">
    <name type="scientific">Prorocentrum cordatum</name>
    <dbReference type="NCBI Taxonomy" id="2364126"/>
    <lineage>
        <taxon>Eukaryota</taxon>
        <taxon>Sar</taxon>
        <taxon>Alveolata</taxon>
        <taxon>Dinophyceae</taxon>
        <taxon>Prorocentrales</taxon>
        <taxon>Prorocentraceae</taxon>
        <taxon>Prorocentrum</taxon>
    </lineage>
</organism>
<evidence type="ECO:0000313" key="2">
    <source>
        <dbReference type="Proteomes" id="UP001189429"/>
    </source>
</evidence>
<accession>A0ABN9SWP6</accession>
<sequence>ARGLRRLAGSWRRTRGGCPLLSSVPLGEREGCWQRRIAATVQASCLRWLAGSWRGTRGGSAVVLEARSPPSVALAGSWRLTRGGCPRWCSRRAACGGCGGQLEAYAWWLPPVVLEARGLRWLAGSWRRTSGGCPRWCSRRAACGGWRAAGGARVAATRGGARGTVAAIRSVQRPLRRRGCWQRDGLAATVQARWPAVAAGSWRAHTWRLPA</sequence>
<evidence type="ECO:0000313" key="1">
    <source>
        <dbReference type="EMBL" id="CAK0836854.1"/>
    </source>
</evidence>
<dbReference type="Proteomes" id="UP001189429">
    <property type="component" value="Unassembled WGS sequence"/>
</dbReference>
<keyword evidence="2" id="KW-1185">Reference proteome</keyword>
<dbReference type="EMBL" id="CAUYUJ010013877">
    <property type="protein sequence ID" value="CAK0836854.1"/>
    <property type="molecule type" value="Genomic_DNA"/>
</dbReference>
<protein>
    <submittedName>
        <fullName evidence="1">Uncharacterized protein</fullName>
    </submittedName>
</protein>
<name>A0ABN9SWP6_9DINO</name>
<feature type="non-terminal residue" evidence="1">
    <location>
        <position position="211"/>
    </location>
</feature>
<reference evidence="1" key="1">
    <citation type="submission" date="2023-10" db="EMBL/GenBank/DDBJ databases">
        <authorList>
            <person name="Chen Y."/>
            <person name="Shah S."/>
            <person name="Dougan E. K."/>
            <person name="Thang M."/>
            <person name="Chan C."/>
        </authorList>
    </citation>
    <scope>NUCLEOTIDE SEQUENCE [LARGE SCALE GENOMIC DNA]</scope>
</reference>
<feature type="non-terminal residue" evidence="1">
    <location>
        <position position="1"/>
    </location>
</feature>
<comment type="caution">
    <text evidence="1">The sequence shown here is derived from an EMBL/GenBank/DDBJ whole genome shotgun (WGS) entry which is preliminary data.</text>
</comment>
<gene>
    <name evidence="1" type="ORF">PCOR1329_LOCUS33220</name>
</gene>